<evidence type="ECO:0000256" key="3">
    <source>
        <dbReference type="ARBA" id="ARBA00023080"/>
    </source>
</evidence>
<comment type="cofactor">
    <cofactor evidence="5">
        <name>Mg(2+)</name>
        <dbReference type="ChEBI" id="CHEBI:18420"/>
    </cofactor>
</comment>
<evidence type="ECO:0000313" key="9">
    <source>
        <dbReference type="Proteomes" id="UP000019801"/>
    </source>
</evidence>
<feature type="binding site" evidence="5">
    <location>
        <begin position="96"/>
        <end position="98"/>
    </location>
    <ligand>
        <name>substrate</name>
    </ligand>
</feature>
<proteinExistence type="inferred from homology"/>
<dbReference type="Proteomes" id="UP000019801">
    <property type="component" value="Chromosome I"/>
</dbReference>
<comment type="caution">
    <text evidence="5">Lacks conserved residue(s) required for the propagation of feature annotation.</text>
</comment>
<reference evidence="9" key="1">
    <citation type="submission" date="2013-11" db="EMBL/GenBank/DDBJ databases">
        <title>Genome sequencing of Bartonella spp. isolated from human blood.</title>
        <authorList>
            <person name="Raoult D."/>
        </authorList>
    </citation>
    <scope>NUCLEOTIDE SEQUENCE</scope>
    <source>
        <strain evidence="9">BM1374165</strain>
    </source>
</reference>
<evidence type="ECO:0000256" key="1">
    <source>
        <dbReference type="ARBA" id="ARBA00006581"/>
    </source>
</evidence>
<evidence type="ECO:0000256" key="5">
    <source>
        <dbReference type="HAMAP-Rule" id="MF_00116"/>
    </source>
</evidence>
<organism evidence="8 9">
    <name type="scientific">Bartonella henselae</name>
    <name type="common">Rochalimaea henselae</name>
    <dbReference type="NCBI Taxonomy" id="38323"/>
    <lineage>
        <taxon>Bacteria</taxon>
        <taxon>Pseudomonadati</taxon>
        <taxon>Pseudomonadota</taxon>
        <taxon>Alphaproteobacteria</taxon>
        <taxon>Hyphomicrobiales</taxon>
        <taxon>Bartonellaceae</taxon>
        <taxon>Bartonella</taxon>
    </lineage>
</organism>
<comment type="catalytic activity">
    <reaction evidence="4 5">
        <text>dUTP + H2O = dUMP + diphosphate + H(+)</text>
        <dbReference type="Rhea" id="RHEA:10248"/>
        <dbReference type="ChEBI" id="CHEBI:15377"/>
        <dbReference type="ChEBI" id="CHEBI:15378"/>
        <dbReference type="ChEBI" id="CHEBI:33019"/>
        <dbReference type="ChEBI" id="CHEBI:61555"/>
        <dbReference type="ChEBI" id="CHEBI:246422"/>
        <dbReference type="EC" id="3.6.1.23"/>
    </reaction>
</comment>
<feature type="binding site" evidence="5">
    <location>
        <begin position="113"/>
        <end position="115"/>
    </location>
    <ligand>
        <name>substrate</name>
    </ligand>
</feature>
<feature type="region of interest" description="Disordered" evidence="6">
    <location>
        <begin position="1"/>
        <end position="27"/>
    </location>
</feature>
<dbReference type="GO" id="GO:0006226">
    <property type="term" value="P:dUMP biosynthetic process"/>
    <property type="evidence" value="ECO:0007669"/>
    <property type="project" value="UniProtKB-UniRule"/>
</dbReference>
<dbReference type="RefSeq" id="WP_038488522.1">
    <property type="nucleotide sequence ID" value="NZ_CACVBK010000003.1"/>
</dbReference>
<keyword evidence="2 5" id="KW-0378">Hydrolase</keyword>
<dbReference type="InterPro" id="IPR008181">
    <property type="entry name" value="dUTPase"/>
</dbReference>
<dbReference type="GO" id="GO:0000287">
    <property type="term" value="F:magnesium ion binding"/>
    <property type="evidence" value="ECO:0007669"/>
    <property type="project" value="UniProtKB-UniRule"/>
</dbReference>
<evidence type="ECO:0000256" key="6">
    <source>
        <dbReference type="SAM" id="MobiDB-lite"/>
    </source>
</evidence>
<feature type="binding site" evidence="5">
    <location>
        <position position="109"/>
    </location>
    <ligand>
        <name>substrate</name>
    </ligand>
</feature>
<evidence type="ECO:0000313" key="8">
    <source>
        <dbReference type="EMBL" id="CDO47487.1"/>
    </source>
</evidence>
<feature type="compositionally biased region" description="Low complexity" evidence="6">
    <location>
        <begin position="17"/>
        <end position="26"/>
    </location>
</feature>
<dbReference type="PATRIC" id="fig|38323.4.peg.1700"/>
<keyword evidence="5" id="KW-0479">Metal-binding</keyword>
<evidence type="ECO:0000256" key="4">
    <source>
        <dbReference type="ARBA" id="ARBA00047686"/>
    </source>
</evidence>
<comment type="pathway">
    <text evidence="5">Pyrimidine metabolism; dUMP biosynthesis; dUMP from dCTP (dUTP route): step 2/2.</text>
</comment>
<protein>
    <recommendedName>
        <fullName evidence="5">Deoxyuridine 5'-triphosphate nucleotidohydrolase</fullName>
        <shortName evidence="5">dUTPase</shortName>
        <ecNumber evidence="5">3.6.1.23</ecNumber>
    </recommendedName>
    <alternativeName>
        <fullName evidence="5">dUTP pyrophosphatase</fullName>
    </alternativeName>
</protein>
<dbReference type="InterPro" id="IPR033704">
    <property type="entry name" value="dUTPase_trimeric"/>
</dbReference>
<dbReference type="UniPathway" id="UPA00610">
    <property type="reaction ID" value="UER00666"/>
</dbReference>
<feature type="compositionally biased region" description="Polar residues" evidence="6">
    <location>
        <begin position="1"/>
        <end position="16"/>
    </location>
</feature>
<feature type="region of interest" description="Disordered" evidence="6">
    <location>
        <begin position="165"/>
        <end position="184"/>
    </location>
</feature>
<dbReference type="CDD" id="cd07557">
    <property type="entry name" value="trimeric_dUTPase"/>
    <property type="match status" value="1"/>
</dbReference>
<keyword evidence="3 5" id="KW-0546">Nucleotide metabolism</keyword>
<keyword evidence="5" id="KW-0460">Magnesium</keyword>
<dbReference type="Gene3D" id="2.70.40.10">
    <property type="match status" value="1"/>
</dbReference>
<dbReference type="GO" id="GO:0046081">
    <property type="term" value="P:dUTP catabolic process"/>
    <property type="evidence" value="ECO:0007669"/>
    <property type="project" value="InterPro"/>
</dbReference>
<dbReference type="NCBIfam" id="NF001862">
    <property type="entry name" value="PRK00601.1"/>
    <property type="match status" value="1"/>
</dbReference>
<dbReference type="EC" id="3.6.1.23" evidence="5"/>
<dbReference type="HAMAP" id="MF_00116">
    <property type="entry name" value="dUTPase_bact"/>
    <property type="match status" value="1"/>
</dbReference>
<name>X5M0M7_BARHN</name>
<dbReference type="EMBL" id="HG969191">
    <property type="protein sequence ID" value="CDO47487.1"/>
    <property type="molecule type" value="Genomic_DNA"/>
</dbReference>
<comment type="similarity">
    <text evidence="1 5">Belongs to the dUTPase family.</text>
</comment>
<accession>X5M0M7</accession>
<sequence length="184" mass="19626">MPHTQTDAHQNNQENLSSSLISSRPSQPMTLSIQRLDHGQGLELPHYATAGSAGLDLRAALSEEETVILAPGQRALIPTGLIFHLSPGFEAQIRPRSGLALKHGITCLNTPGTIDSDYRGEVKVLLINCGQEDFAIKRGMRIAQTVIAPVLQVNVCALEPQQNESTKNTVGNRGAGGFGSTGHD</sequence>
<evidence type="ECO:0000256" key="2">
    <source>
        <dbReference type="ARBA" id="ARBA00022801"/>
    </source>
</evidence>
<gene>
    <name evidence="8" type="primary">dut_1</name>
    <name evidence="5" type="synonym">dut</name>
    <name evidence="8" type="ORF">BM1374165_01514</name>
</gene>
<dbReference type="InterPro" id="IPR036157">
    <property type="entry name" value="dUTPase-like_sf"/>
</dbReference>
<dbReference type="KEGG" id="bhs:BM1374165_01514"/>
<feature type="compositionally biased region" description="Gly residues" evidence="6">
    <location>
        <begin position="173"/>
        <end position="184"/>
    </location>
</feature>
<dbReference type="PANTHER" id="PTHR11241:SF0">
    <property type="entry name" value="DEOXYURIDINE 5'-TRIPHOSPHATE NUCLEOTIDOHYDROLASE"/>
    <property type="match status" value="1"/>
</dbReference>
<feature type="domain" description="dUTPase-like" evidence="7">
    <location>
        <begin position="43"/>
        <end position="182"/>
    </location>
</feature>
<dbReference type="PANTHER" id="PTHR11241">
    <property type="entry name" value="DEOXYURIDINE 5'-TRIPHOSPHATE NUCLEOTIDOHYDROLASE"/>
    <property type="match status" value="1"/>
</dbReference>
<dbReference type="AlphaFoldDB" id="X5M0M7"/>
<dbReference type="Pfam" id="PF00692">
    <property type="entry name" value="dUTPase"/>
    <property type="match status" value="1"/>
</dbReference>
<dbReference type="NCBIfam" id="TIGR00576">
    <property type="entry name" value="dut"/>
    <property type="match status" value="1"/>
</dbReference>
<dbReference type="SUPFAM" id="SSF51283">
    <property type="entry name" value="dUTPase-like"/>
    <property type="match status" value="1"/>
</dbReference>
<dbReference type="STRING" id="38323.BM1374165_01514"/>
<comment type="function">
    <text evidence="5">This enzyme is involved in nucleotide metabolism: it produces dUMP, the immediate precursor of thymidine nucleotides and it decreases the intracellular concentration of dUTP so that uracil cannot be incorporated into DNA.</text>
</comment>
<dbReference type="GO" id="GO:0004170">
    <property type="term" value="F:dUTP diphosphatase activity"/>
    <property type="evidence" value="ECO:0007669"/>
    <property type="project" value="UniProtKB-UniRule"/>
</dbReference>
<evidence type="ECO:0000259" key="7">
    <source>
        <dbReference type="Pfam" id="PF00692"/>
    </source>
</evidence>
<dbReference type="InterPro" id="IPR029054">
    <property type="entry name" value="dUTPase-like"/>
</dbReference>